<dbReference type="InterPro" id="IPR015797">
    <property type="entry name" value="NUDIX_hydrolase-like_dom_sf"/>
</dbReference>
<dbReference type="PANTHER" id="PTHR43736">
    <property type="entry name" value="ADP-RIBOSE PYROPHOSPHATASE"/>
    <property type="match status" value="1"/>
</dbReference>
<reference evidence="3 4" key="1">
    <citation type="journal article" date="2014" name="Antonie Van Leeuwenhoek">
        <title>Fictibacillus enclensis sp. nov., isolated from marine sediment.</title>
        <authorList>
            <person name="Dastager S.G."/>
            <person name="Mawlankar R."/>
            <person name="Srinivasan K."/>
            <person name="Tang S.K."/>
            <person name="Lee J.C."/>
            <person name="Ramana V.V."/>
            <person name="Shouche Y.S."/>
        </authorList>
    </citation>
    <scope>NUCLEOTIDE SEQUENCE [LARGE SCALE GENOMIC DNA]</scope>
    <source>
        <strain evidence="3 4">NIO-1003</strain>
    </source>
</reference>
<dbReference type="EMBL" id="LNQN01000006">
    <property type="protein sequence ID" value="KSU81176.1"/>
    <property type="molecule type" value="Genomic_DNA"/>
</dbReference>
<evidence type="ECO:0000313" key="3">
    <source>
        <dbReference type="EMBL" id="KSU81176.1"/>
    </source>
</evidence>
<dbReference type="OrthoDB" id="3531896at2"/>
<proteinExistence type="inferred from homology"/>
<dbReference type="SUPFAM" id="SSF55811">
    <property type="entry name" value="Nudix"/>
    <property type="match status" value="1"/>
</dbReference>
<evidence type="ECO:0000256" key="1">
    <source>
        <dbReference type="ARBA" id="ARBA00005582"/>
    </source>
</evidence>
<dbReference type="PANTHER" id="PTHR43736:SF1">
    <property type="entry name" value="DIHYDRONEOPTERIN TRIPHOSPHATE DIPHOSPHATASE"/>
    <property type="match status" value="1"/>
</dbReference>
<dbReference type="Pfam" id="PF00293">
    <property type="entry name" value="NUDIX"/>
    <property type="match status" value="1"/>
</dbReference>
<evidence type="ECO:0000313" key="4">
    <source>
        <dbReference type="Proteomes" id="UP000054099"/>
    </source>
</evidence>
<dbReference type="RefSeq" id="WP_061974906.1">
    <property type="nucleotide sequence ID" value="NZ_FMAV01000004.1"/>
</dbReference>
<keyword evidence="4" id="KW-1185">Reference proteome</keyword>
<dbReference type="PROSITE" id="PS51462">
    <property type="entry name" value="NUDIX"/>
    <property type="match status" value="1"/>
</dbReference>
<gene>
    <name evidence="3" type="ORF">AS030_19755</name>
</gene>
<dbReference type="InterPro" id="IPR000086">
    <property type="entry name" value="NUDIX_hydrolase_dom"/>
</dbReference>
<dbReference type="AlphaFoldDB" id="A0A0V8J2W2"/>
<protein>
    <submittedName>
        <fullName evidence="3">DNA mismatch repair protein MutT</fullName>
    </submittedName>
</protein>
<accession>A0A0V8J2W2</accession>
<name>A0A0V8J2W2_9BACL</name>
<dbReference type="Gene3D" id="3.90.79.10">
    <property type="entry name" value="Nucleoside Triphosphate Pyrophosphohydrolase"/>
    <property type="match status" value="1"/>
</dbReference>
<comment type="caution">
    <text evidence="3">The sequence shown here is derived from an EMBL/GenBank/DDBJ whole genome shotgun (WGS) entry which is preliminary data.</text>
</comment>
<sequence>MFVVNVEAAVYKDDQWLIIERSLKEDHAGGLLAFVGGKVDPAGESVNNLEASVKRELFEEVGATVKGELQYVRSTMFTLEDGREVIDLVFLCELDDCTPFVKSPDEVESLHWLSEEEILNHPKTPIWLTESIKEAETLRKQKQAIPAAQ</sequence>
<organism evidence="3 4">
    <name type="scientific">Fictibacillus enclensis</name>
    <dbReference type="NCBI Taxonomy" id="1017270"/>
    <lineage>
        <taxon>Bacteria</taxon>
        <taxon>Bacillati</taxon>
        <taxon>Bacillota</taxon>
        <taxon>Bacilli</taxon>
        <taxon>Bacillales</taxon>
        <taxon>Fictibacillaceae</taxon>
        <taxon>Fictibacillus</taxon>
    </lineage>
</organism>
<dbReference type="Proteomes" id="UP000054099">
    <property type="component" value="Unassembled WGS sequence"/>
</dbReference>
<evidence type="ECO:0000259" key="2">
    <source>
        <dbReference type="PROSITE" id="PS51462"/>
    </source>
</evidence>
<comment type="similarity">
    <text evidence="1">Belongs to the Nudix hydrolase family.</text>
</comment>
<feature type="domain" description="Nudix hydrolase" evidence="2">
    <location>
        <begin position="1"/>
        <end position="142"/>
    </location>
</feature>